<evidence type="ECO:0000259" key="4">
    <source>
        <dbReference type="Pfam" id="PF00676"/>
    </source>
</evidence>
<dbReference type="InterPro" id="IPR029061">
    <property type="entry name" value="THDP-binding"/>
</dbReference>
<evidence type="ECO:0000256" key="3">
    <source>
        <dbReference type="ARBA" id="ARBA00023052"/>
    </source>
</evidence>
<evidence type="ECO:0000313" key="5">
    <source>
        <dbReference type="EMBL" id="MXP19832.1"/>
    </source>
</evidence>
<dbReference type="GO" id="GO:0004739">
    <property type="term" value="F:pyruvate dehydrogenase (acetyl-transferring) activity"/>
    <property type="evidence" value="ECO:0007669"/>
    <property type="project" value="TreeGrafter"/>
</dbReference>
<dbReference type="GO" id="GO:0000287">
    <property type="term" value="F:magnesium ion binding"/>
    <property type="evidence" value="ECO:0007669"/>
    <property type="project" value="UniProtKB-ARBA"/>
</dbReference>
<accession>A0A6L7GK13</accession>
<dbReference type="CDD" id="cd02000">
    <property type="entry name" value="TPP_E1_PDC_ADC_BCADC"/>
    <property type="match status" value="1"/>
</dbReference>
<keyword evidence="3" id="KW-0786">Thiamine pyrophosphate</keyword>
<evidence type="ECO:0000256" key="1">
    <source>
        <dbReference type="ARBA" id="ARBA00001964"/>
    </source>
</evidence>
<proteinExistence type="predicted"/>
<reference evidence="5 6" key="1">
    <citation type="submission" date="2019-11" db="EMBL/GenBank/DDBJ databases">
        <title>Gordonia sp. nov., a novel actinobacterium isolated from mangrove soil in Hainan.</title>
        <authorList>
            <person name="Huang X."/>
            <person name="Xie Y."/>
            <person name="Chu X."/>
            <person name="Xiao K."/>
        </authorList>
    </citation>
    <scope>NUCLEOTIDE SEQUENCE [LARGE SCALE GENOMIC DNA]</scope>
    <source>
        <strain evidence="5 6">HNM0687</strain>
    </source>
</reference>
<evidence type="ECO:0000313" key="6">
    <source>
        <dbReference type="Proteomes" id="UP000475545"/>
    </source>
</evidence>
<feature type="domain" description="Dehydrogenase E1 component" evidence="4">
    <location>
        <begin position="12"/>
        <end position="246"/>
    </location>
</feature>
<dbReference type="InterPro" id="IPR001017">
    <property type="entry name" value="DH_E1"/>
</dbReference>
<dbReference type="Proteomes" id="UP000475545">
    <property type="component" value="Unassembled WGS sequence"/>
</dbReference>
<dbReference type="EMBL" id="WMBR01000001">
    <property type="protein sequence ID" value="MXP19832.1"/>
    <property type="molecule type" value="Genomic_DNA"/>
</dbReference>
<organism evidence="5 6">
    <name type="scientific">Gordonia mangrovi</name>
    <dbReference type="NCBI Taxonomy" id="2665643"/>
    <lineage>
        <taxon>Bacteria</taxon>
        <taxon>Bacillati</taxon>
        <taxon>Actinomycetota</taxon>
        <taxon>Actinomycetes</taxon>
        <taxon>Mycobacteriales</taxon>
        <taxon>Gordoniaceae</taxon>
        <taxon>Gordonia</taxon>
    </lineage>
</organism>
<dbReference type="PANTHER" id="PTHR11516:SF60">
    <property type="entry name" value="PYRUVATE DEHYDROGENASE E1 COMPONENT SUBUNIT ALPHA"/>
    <property type="match status" value="1"/>
</dbReference>
<comment type="cofactor">
    <cofactor evidence="1">
        <name>thiamine diphosphate</name>
        <dbReference type="ChEBI" id="CHEBI:58937"/>
    </cofactor>
</comment>
<dbReference type="RefSeq" id="WP_160900025.1">
    <property type="nucleotide sequence ID" value="NZ_CP102850.1"/>
</dbReference>
<dbReference type="InterPro" id="IPR050642">
    <property type="entry name" value="PDH_E1_Alpha_Subunit"/>
</dbReference>
<dbReference type="Gene3D" id="3.40.50.970">
    <property type="match status" value="1"/>
</dbReference>
<gene>
    <name evidence="5" type="ORF">GIY30_00445</name>
</gene>
<keyword evidence="6" id="KW-1185">Reference proteome</keyword>
<dbReference type="AlphaFoldDB" id="A0A6L7GK13"/>
<comment type="caution">
    <text evidence="5">The sequence shown here is derived from an EMBL/GenBank/DDBJ whole genome shotgun (WGS) entry which is preliminary data.</text>
</comment>
<dbReference type="SUPFAM" id="SSF52518">
    <property type="entry name" value="Thiamin diphosphate-binding fold (THDP-binding)"/>
    <property type="match status" value="1"/>
</dbReference>
<dbReference type="PANTHER" id="PTHR11516">
    <property type="entry name" value="PYRUVATE DEHYDROGENASE E1 COMPONENT, ALPHA SUBUNIT BACTERIAL AND ORGANELLAR"/>
    <property type="match status" value="1"/>
</dbReference>
<name>A0A6L7GK13_9ACTN</name>
<keyword evidence="2" id="KW-0560">Oxidoreductase</keyword>
<sequence length="355" mass="37724">MSTTRMDAARIYRMMVRMRLVDEAFVEAWKDGLVPGEYHSAQGEEGINAGVLAHLNDADTLALDHRNTGPFVGRGIDLEPLMLEVLGSDEGIARGMAGHMHIFDPDCNAGADGIVGAGGPLAVGQAIAHTRANPGNVAVTFHGEAAMNQGMMMEAYNMAVAWNLPVVFVCKDNKWGITTYSSDQTAGSPVQRAKGFGLAVETAAGHKVRDVHRAAGKLIDRARAGKGPGFLYVTCHRPNGHLEGDPLVGLLRDPKKQLSVWLPELQGGLTNAEGGTTGEKVRAMIGVGKRSGRFARDMVVNNRKDPVRRGRSLVDADAAATIEAQERADVLAAITAARTRVGKRIGFGVTTGGTR</sequence>
<protein>
    <submittedName>
        <fullName evidence="5">Thiamine pyrophosphate-dependent dehydrogenase E1 component subunit alpha</fullName>
    </submittedName>
</protein>
<evidence type="ECO:0000256" key="2">
    <source>
        <dbReference type="ARBA" id="ARBA00023002"/>
    </source>
</evidence>
<dbReference type="Pfam" id="PF00676">
    <property type="entry name" value="E1_dh"/>
    <property type="match status" value="1"/>
</dbReference>
<dbReference type="GO" id="GO:0006086">
    <property type="term" value="P:pyruvate decarboxylation to acetyl-CoA"/>
    <property type="evidence" value="ECO:0007669"/>
    <property type="project" value="TreeGrafter"/>
</dbReference>